<protein>
    <submittedName>
        <fullName evidence="2">DUF2752 domain-containing protein</fullName>
    </submittedName>
</protein>
<feature type="transmembrane region" description="Helical" evidence="1">
    <location>
        <begin position="69"/>
        <end position="89"/>
    </location>
</feature>
<organism evidence="2 3">
    <name type="scientific">Flavobacterium qiangtangense</name>
    <dbReference type="NCBI Taxonomy" id="1442595"/>
    <lineage>
        <taxon>Bacteria</taxon>
        <taxon>Pseudomonadati</taxon>
        <taxon>Bacteroidota</taxon>
        <taxon>Flavobacteriia</taxon>
        <taxon>Flavobacteriales</taxon>
        <taxon>Flavobacteriaceae</taxon>
        <taxon>Flavobacterium</taxon>
    </lineage>
</organism>
<evidence type="ECO:0000313" key="2">
    <source>
        <dbReference type="EMBL" id="MFC6095051.1"/>
    </source>
</evidence>
<name>A0ABW1PJB3_9FLAO</name>
<comment type="caution">
    <text evidence="2">The sequence shown here is derived from an EMBL/GenBank/DDBJ whole genome shotgun (WGS) entry which is preliminary data.</text>
</comment>
<proteinExistence type="predicted"/>
<dbReference type="InterPro" id="IPR021215">
    <property type="entry name" value="DUF2752"/>
</dbReference>
<keyword evidence="1" id="KW-0812">Transmembrane</keyword>
<sequence length="92" mass="10651">MEEYMLPCLSKKFFGMECMGCGSQRALVMVFKGDFLNAFHMFPAIYSTLIFFLFVALHFIDKTRSYHKLIIYSAIINAVIMVVAFLIKISNY</sequence>
<dbReference type="EMBL" id="JBHSQB010000003">
    <property type="protein sequence ID" value="MFC6095051.1"/>
    <property type="molecule type" value="Genomic_DNA"/>
</dbReference>
<evidence type="ECO:0000256" key="1">
    <source>
        <dbReference type="SAM" id="Phobius"/>
    </source>
</evidence>
<keyword evidence="3" id="KW-1185">Reference proteome</keyword>
<evidence type="ECO:0000313" key="3">
    <source>
        <dbReference type="Proteomes" id="UP001596287"/>
    </source>
</evidence>
<accession>A0ABW1PJB3</accession>
<feature type="transmembrane region" description="Helical" evidence="1">
    <location>
        <begin position="38"/>
        <end position="57"/>
    </location>
</feature>
<dbReference type="Proteomes" id="UP001596287">
    <property type="component" value="Unassembled WGS sequence"/>
</dbReference>
<gene>
    <name evidence="2" type="ORF">ACFPVY_00200</name>
</gene>
<dbReference type="RefSeq" id="WP_379789655.1">
    <property type="nucleotide sequence ID" value="NZ_JBHSQB010000003.1"/>
</dbReference>
<keyword evidence="1" id="KW-1133">Transmembrane helix</keyword>
<dbReference type="Pfam" id="PF10825">
    <property type="entry name" value="DUF2752"/>
    <property type="match status" value="1"/>
</dbReference>
<keyword evidence="1" id="KW-0472">Membrane</keyword>
<reference evidence="3" key="1">
    <citation type="journal article" date="2019" name="Int. J. Syst. Evol. Microbiol.">
        <title>The Global Catalogue of Microorganisms (GCM) 10K type strain sequencing project: providing services to taxonomists for standard genome sequencing and annotation.</title>
        <authorList>
            <consortium name="The Broad Institute Genomics Platform"/>
            <consortium name="The Broad Institute Genome Sequencing Center for Infectious Disease"/>
            <person name="Wu L."/>
            <person name="Ma J."/>
        </authorList>
    </citation>
    <scope>NUCLEOTIDE SEQUENCE [LARGE SCALE GENOMIC DNA]</scope>
    <source>
        <strain evidence="3">CCUG 49679</strain>
    </source>
</reference>